<gene>
    <name evidence="1" type="ORF">SCALOS_LOCUS8666</name>
</gene>
<sequence length="200" mass="22919">LKKSRKHPNVSGETRIGHKPDFRIKLPLMVDEVEICLMEASRVLPTDKKIRGDWDKLIKLMKDAHMRLLRKLTRGRAGELNDLEEELNKVPVFGIQVAEITSLVLGGTLAFWVMTMPFGAFYFVQRLASVQIPMNWGQSSVTEFTNKLWKLRATLRNHIHDLNEIIKKVDSSLYNIAICSPQVRENVPLYDGELITPRSP</sequence>
<dbReference type="Proteomes" id="UP000789860">
    <property type="component" value="Unassembled WGS sequence"/>
</dbReference>
<reference evidence="1" key="1">
    <citation type="submission" date="2021-06" db="EMBL/GenBank/DDBJ databases">
        <authorList>
            <person name="Kallberg Y."/>
            <person name="Tangrot J."/>
            <person name="Rosling A."/>
        </authorList>
    </citation>
    <scope>NUCLEOTIDE SEQUENCE</scope>
    <source>
        <strain evidence="1">AU212A</strain>
    </source>
</reference>
<accession>A0ACA9NDN4</accession>
<evidence type="ECO:0000313" key="2">
    <source>
        <dbReference type="Proteomes" id="UP000789860"/>
    </source>
</evidence>
<organism evidence="1 2">
    <name type="scientific">Scutellospora calospora</name>
    <dbReference type="NCBI Taxonomy" id="85575"/>
    <lineage>
        <taxon>Eukaryota</taxon>
        <taxon>Fungi</taxon>
        <taxon>Fungi incertae sedis</taxon>
        <taxon>Mucoromycota</taxon>
        <taxon>Glomeromycotina</taxon>
        <taxon>Glomeromycetes</taxon>
        <taxon>Diversisporales</taxon>
        <taxon>Gigasporaceae</taxon>
        <taxon>Scutellospora</taxon>
    </lineage>
</organism>
<protein>
    <submittedName>
        <fullName evidence="1">11186_t:CDS:1</fullName>
    </submittedName>
</protein>
<keyword evidence="2" id="KW-1185">Reference proteome</keyword>
<name>A0ACA9NDN4_9GLOM</name>
<proteinExistence type="predicted"/>
<feature type="non-terminal residue" evidence="1">
    <location>
        <position position="1"/>
    </location>
</feature>
<dbReference type="EMBL" id="CAJVPM010023765">
    <property type="protein sequence ID" value="CAG8651019.1"/>
    <property type="molecule type" value="Genomic_DNA"/>
</dbReference>
<comment type="caution">
    <text evidence="1">The sequence shown here is derived from an EMBL/GenBank/DDBJ whole genome shotgun (WGS) entry which is preliminary data.</text>
</comment>
<evidence type="ECO:0000313" key="1">
    <source>
        <dbReference type="EMBL" id="CAG8651019.1"/>
    </source>
</evidence>